<proteinExistence type="predicted"/>
<comment type="caution">
    <text evidence="1">The sequence shown here is derived from an EMBL/GenBank/DDBJ whole genome shotgun (WGS) entry which is preliminary data.</text>
</comment>
<name>A0A0F9IT33_9ZZZZ</name>
<evidence type="ECO:0000313" key="1">
    <source>
        <dbReference type="EMBL" id="KKM23114.1"/>
    </source>
</evidence>
<organism evidence="1">
    <name type="scientific">marine sediment metagenome</name>
    <dbReference type="NCBI Taxonomy" id="412755"/>
    <lineage>
        <taxon>unclassified sequences</taxon>
        <taxon>metagenomes</taxon>
        <taxon>ecological metagenomes</taxon>
    </lineage>
</organism>
<sequence>MKGYVVTILEMPESVKIAERCVESGKQFNIDVEIFPAVFKDVALNELEKEGLFIPEVEDERKLLPSYTRTESNRNAVIGNFVSQYRIWKKIFNSKEPGIVLEHDAVFVDVVPNLEGRGDIINIGKPSYGGFVKKTVAGVYPMFSKGGGYIPGAHGYYV</sequence>
<dbReference type="EMBL" id="LAZR01013196">
    <property type="protein sequence ID" value="KKM23114.1"/>
    <property type="molecule type" value="Genomic_DNA"/>
</dbReference>
<feature type="non-terminal residue" evidence="1">
    <location>
        <position position="158"/>
    </location>
</feature>
<accession>A0A0F9IT33</accession>
<reference evidence="1" key="1">
    <citation type="journal article" date="2015" name="Nature">
        <title>Complex archaea that bridge the gap between prokaryotes and eukaryotes.</title>
        <authorList>
            <person name="Spang A."/>
            <person name="Saw J.H."/>
            <person name="Jorgensen S.L."/>
            <person name="Zaremba-Niedzwiedzka K."/>
            <person name="Martijn J."/>
            <person name="Lind A.E."/>
            <person name="van Eijk R."/>
            <person name="Schleper C."/>
            <person name="Guy L."/>
            <person name="Ettema T.J."/>
        </authorList>
    </citation>
    <scope>NUCLEOTIDE SEQUENCE</scope>
</reference>
<dbReference type="AlphaFoldDB" id="A0A0F9IT33"/>
<gene>
    <name evidence="1" type="ORF">LCGC14_1618510</name>
</gene>
<protein>
    <submittedName>
        <fullName evidence="1">Uncharacterized protein</fullName>
    </submittedName>
</protein>